<evidence type="ECO:0000256" key="1">
    <source>
        <dbReference type="SAM" id="MobiDB-lite"/>
    </source>
</evidence>
<dbReference type="RefSeq" id="WP_265788179.1">
    <property type="nucleotide sequence ID" value="NZ_BAABRS010000001.1"/>
</dbReference>
<reference evidence="2 3" key="1">
    <citation type="submission" date="2021-11" db="EMBL/GenBank/DDBJ databases">
        <title>Aliifidinibius sp. nov., a new bacterium isolated from saline soil.</title>
        <authorList>
            <person name="Galisteo C."/>
            <person name="De La Haba R."/>
            <person name="Sanchez-Porro C."/>
            <person name="Ventosa A."/>
        </authorList>
    </citation>
    <scope>NUCLEOTIDE SEQUENCE [LARGE SCALE GENOMIC DNA]</scope>
    <source>
        <strain evidence="2 3">KACC 190600</strain>
    </source>
</reference>
<feature type="region of interest" description="Disordered" evidence="1">
    <location>
        <begin position="33"/>
        <end position="55"/>
    </location>
</feature>
<accession>A0ABT3PWT2</accession>
<dbReference type="EMBL" id="JAJNDC010000001">
    <property type="protein sequence ID" value="MCW9712315.1"/>
    <property type="molecule type" value="Genomic_DNA"/>
</dbReference>
<dbReference type="Proteomes" id="UP001207337">
    <property type="component" value="Unassembled WGS sequence"/>
</dbReference>
<evidence type="ECO:0000313" key="2">
    <source>
        <dbReference type="EMBL" id="MCW9712315.1"/>
    </source>
</evidence>
<name>A0ABT3PWT2_9BACT</name>
<gene>
    <name evidence="2" type="ORF">LQ318_05285</name>
</gene>
<sequence length="55" mass="5924">MFPTHAAIIGNGTAARQASGMVGWLRVRERNSHALLPGRSGTGKTGDRNVSWRYG</sequence>
<evidence type="ECO:0000313" key="3">
    <source>
        <dbReference type="Proteomes" id="UP001207337"/>
    </source>
</evidence>
<proteinExistence type="predicted"/>
<organism evidence="2 3">
    <name type="scientific">Fodinibius salicampi</name>
    <dbReference type="NCBI Taxonomy" id="1920655"/>
    <lineage>
        <taxon>Bacteria</taxon>
        <taxon>Pseudomonadati</taxon>
        <taxon>Balneolota</taxon>
        <taxon>Balneolia</taxon>
        <taxon>Balneolales</taxon>
        <taxon>Balneolaceae</taxon>
        <taxon>Fodinibius</taxon>
    </lineage>
</organism>
<protein>
    <submittedName>
        <fullName evidence="2">Uncharacterized protein</fullName>
    </submittedName>
</protein>
<comment type="caution">
    <text evidence="2">The sequence shown here is derived from an EMBL/GenBank/DDBJ whole genome shotgun (WGS) entry which is preliminary data.</text>
</comment>
<keyword evidence="3" id="KW-1185">Reference proteome</keyword>